<dbReference type="InterPro" id="IPR058639">
    <property type="entry name" value="BSH_YknX-like"/>
</dbReference>
<feature type="coiled-coil region" evidence="1">
    <location>
        <begin position="96"/>
        <end position="123"/>
    </location>
</feature>
<evidence type="ECO:0000256" key="3">
    <source>
        <dbReference type="SAM" id="Phobius"/>
    </source>
</evidence>
<proteinExistence type="predicted"/>
<evidence type="ECO:0000256" key="1">
    <source>
        <dbReference type="SAM" id="Coils"/>
    </source>
</evidence>
<dbReference type="Proteomes" id="UP000198642">
    <property type="component" value="Unassembled WGS sequence"/>
</dbReference>
<dbReference type="GO" id="GO:0015562">
    <property type="term" value="F:efflux transmembrane transporter activity"/>
    <property type="evidence" value="ECO:0007669"/>
    <property type="project" value="TreeGrafter"/>
</dbReference>
<feature type="coiled-coil region" evidence="1">
    <location>
        <begin position="165"/>
        <end position="192"/>
    </location>
</feature>
<keyword evidence="3" id="KW-0812">Transmembrane</keyword>
<dbReference type="OrthoDB" id="2446145at2"/>
<dbReference type="PANTHER" id="PTHR30469:SF15">
    <property type="entry name" value="HLYD FAMILY OF SECRETION PROTEINS"/>
    <property type="match status" value="1"/>
</dbReference>
<dbReference type="GO" id="GO:1990281">
    <property type="term" value="C:efflux pump complex"/>
    <property type="evidence" value="ECO:0007669"/>
    <property type="project" value="TreeGrafter"/>
</dbReference>
<keyword evidence="3" id="KW-0472">Membrane</keyword>
<dbReference type="STRING" id="237679.SAMN04488072_12111"/>
<feature type="region of interest" description="Disordered" evidence="2">
    <location>
        <begin position="286"/>
        <end position="324"/>
    </location>
</feature>
<dbReference type="Gene3D" id="2.40.30.170">
    <property type="match status" value="1"/>
</dbReference>
<keyword evidence="1" id="KW-0175">Coiled coil</keyword>
<feature type="transmembrane region" description="Helical" evidence="3">
    <location>
        <begin position="6"/>
        <end position="24"/>
    </location>
</feature>
<gene>
    <name evidence="5" type="ORF">SAMN04488072_12111</name>
</gene>
<dbReference type="PANTHER" id="PTHR30469">
    <property type="entry name" value="MULTIDRUG RESISTANCE PROTEIN MDTA"/>
    <property type="match status" value="1"/>
</dbReference>
<dbReference type="RefSeq" id="WP_090241330.1">
    <property type="nucleotide sequence ID" value="NZ_FOJW01000021.1"/>
</dbReference>
<dbReference type="Pfam" id="PF25984">
    <property type="entry name" value="BSH_YknX"/>
    <property type="match status" value="1"/>
</dbReference>
<accession>A0A1I1AML7</accession>
<keyword evidence="6" id="KW-1185">Reference proteome</keyword>
<name>A0A1I1AML7_9BACI</name>
<sequence length="447" mass="50127">MSRGKIIVTIVIVFIVMNCLLVYMDDEGKVARLSYIKDWSETFENDMYETIETAGVLSAVAEKNVYFDQEQGRFQEFLVEEGDVVNTGDQLFTYEVEHYAETRADLEHEQQKLTGEIEAIEAAIASMADYPIPETDENTEFEDENSTLEMTSRSVDANYMKEQYITEKENERAQKEAELQSIQTQISELDSTGETITVESPYQGEVTAISDSLENPVVRIRDLQLQAEGELTETERMEVEQDMPVEVDIRENETVLQGTLSDISDTPKTADVHGSSIYSFAASLDEEAETKETVENEAPEGQAELGQPEDSSETEQTEAPVTEGGEQTAMEGLLPGYHADLLITTNESVGATVVMDKQLVDGQIWKMANNGLLVKHTVETGIRMDELVEITEGAEPGVLIAESDRAQFHNDSIFITPLKLDDIEWKNPGKYDNVDWKRYFVTGLLSR</sequence>
<dbReference type="Gene3D" id="1.10.287.470">
    <property type="entry name" value="Helix hairpin bin"/>
    <property type="match status" value="1"/>
</dbReference>
<dbReference type="EMBL" id="FOJW01000021">
    <property type="protein sequence ID" value="SFB37563.1"/>
    <property type="molecule type" value="Genomic_DNA"/>
</dbReference>
<evidence type="ECO:0000256" key="2">
    <source>
        <dbReference type="SAM" id="MobiDB-lite"/>
    </source>
</evidence>
<feature type="domain" description="YknX-like barrel-sandwich hybrid" evidence="4">
    <location>
        <begin position="64"/>
        <end position="211"/>
    </location>
</feature>
<dbReference type="AlphaFoldDB" id="A0A1I1AML7"/>
<evidence type="ECO:0000313" key="6">
    <source>
        <dbReference type="Proteomes" id="UP000198642"/>
    </source>
</evidence>
<evidence type="ECO:0000259" key="4">
    <source>
        <dbReference type="Pfam" id="PF25984"/>
    </source>
</evidence>
<keyword evidence="3" id="KW-1133">Transmembrane helix</keyword>
<dbReference type="Gene3D" id="2.40.50.100">
    <property type="match status" value="1"/>
</dbReference>
<organism evidence="5 6">
    <name type="scientific">Lentibacillus halodurans</name>
    <dbReference type="NCBI Taxonomy" id="237679"/>
    <lineage>
        <taxon>Bacteria</taxon>
        <taxon>Bacillati</taxon>
        <taxon>Bacillota</taxon>
        <taxon>Bacilli</taxon>
        <taxon>Bacillales</taxon>
        <taxon>Bacillaceae</taxon>
        <taxon>Lentibacillus</taxon>
    </lineage>
</organism>
<protein>
    <submittedName>
        <fullName evidence="5">HlyD family secretion protein</fullName>
    </submittedName>
</protein>
<reference evidence="5 6" key="1">
    <citation type="submission" date="2016-10" db="EMBL/GenBank/DDBJ databases">
        <authorList>
            <person name="de Groot N.N."/>
        </authorList>
    </citation>
    <scope>NUCLEOTIDE SEQUENCE [LARGE SCALE GENOMIC DNA]</scope>
    <source>
        <strain evidence="5 6">CGMCC 1.3702</strain>
    </source>
</reference>
<evidence type="ECO:0000313" key="5">
    <source>
        <dbReference type="EMBL" id="SFB37563.1"/>
    </source>
</evidence>